<evidence type="ECO:0000259" key="13">
    <source>
        <dbReference type="Pfam" id="PF02225"/>
    </source>
</evidence>
<keyword evidence="11" id="KW-0865">Zymogen</keyword>
<feature type="signal peptide" evidence="12">
    <location>
        <begin position="1"/>
        <end position="22"/>
    </location>
</feature>
<dbReference type="InterPro" id="IPR027268">
    <property type="entry name" value="Peptidase_M4/M1_CTD_sf"/>
</dbReference>
<dbReference type="PANTHER" id="PTHR33478">
    <property type="entry name" value="EXTRACELLULAR METALLOPROTEINASE MEP"/>
    <property type="match status" value="1"/>
</dbReference>
<comment type="caution">
    <text evidence="15">The sequence shown here is derived from an EMBL/GenBank/DDBJ whole genome shotgun (WGS) entry which is preliminary data.</text>
</comment>
<comment type="cofactor">
    <cofactor evidence="1">
        <name>Zn(2+)</name>
        <dbReference type="ChEBI" id="CHEBI:29105"/>
    </cofactor>
</comment>
<dbReference type="InterPro" id="IPR050371">
    <property type="entry name" value="Fungal_virulence_M36"/>
</dbReference>
<dbReference type="Gene3D" id="1.10.390.10">
    <property type="entry name" value="Neutral Protease Domain 2"/>
    <property type="match status" value="1"/>
</dbReference>
<dbReference type="EMBL" id="JACLCP010000001">
    <property type="protein sequence ID" value="MBC2843584.1"/>
    <property type="molecule type" value="Genomic_DNA"/>
</dbReference>
<dbReference type="Pfam" id="PF02225">
    <property type="entry name" value="PA"/>
    <property type="match status" value="1"/>
</dbReference>
<keyword evidence="9" id="KW-0862">Zinc</keyword>
<keyword evidence="7 12" id="KW-0732">Signal</keyword>
<keyword evidence="16" id="KW-1185">Reference proteome</keyword>
<evidence type="ECO:0000256" key="3">
    <source>
        <dbReference type="ARBA" id="ARBA00006006"/>
    </source>
</evidence>
<protein>
    <submittedName>
        <fullName evidence="15">T9SS-dependent M36 family metallopeptidase</fullName>
    </submittedName>
</protein>
<dbReference type="CDD" id="cd04818">
    <property type="entry name" value="PA_subtilisin_1"/>
    <property type="match status" value="1"/>
</dbReference>
<dbReference type="GO" id="GO:0006508">
    <property type="term" value="P:proteolysis"/>
    <property type="evidence" value="ECO:0007669"/>
    <property type="project" value="UniProtKB-KW"/>
</dbReference>
<evidence type="ECO:0000313" key="15">
    <source>
        <dbReference type="EMBL" id="MBC2843584.1"/>
    </source>
</evidence>
<dbReference type="GO" id="GO:0004222">
    <property type="term" value="F:metalloendopeptidase activity"/>
    <property type="evidence" value="ECO:0007669"/>
    <property type="project" value="InterPro"/>
</dbReference>
<dbReference type="Proteomes" id="UP000533900">
    <property type="component" value="Unassembled WGS sequence"/>
</dbReference>
<evidence type="ECO:0000256" key="2">
    <source>
        <dbReference type="ARBA" id="ARBA00004613"/>
    </source>
</evidence>
<gene>
    <name evidence="15" type="ORF">H7F21_00635</name>
</gene>
<dbReference type="InterPro" id="IPR003137">
    <property type="entry name" value="PA_domain"/>
</dbReference>
<evidence type="ECO:0000313" key="16">
    <source>
        <dbReference type="Proteomes" id="UP000533900"/>
    </source>
</evidence>
<dbReference type="Pfam" id="PF18962">
    <property type="entry name" value="Por_Secre_tail"/>
    <property type="match status" value="1"/>
</dbReference>
<dbReference type="InterPro" id="IPR001842">
    <property type="entry name" value="Peptidase_M36"/>
</dbReference>
<evidence type="ECO:0000256" key="1">
    <source>
        <dbReference type="ARBA" id="ARBA00001947"/>
    </source>
</evidence>
<keyword evidence="5" id="KW-0645">Protease</keyword>
<evidence type="ECO:0000256" key="5">
    <source>
        <dbReference type="ARBA" id="ARBA00022670"/>
    </source>
</evidence>
<dbReference type="SUPFAM" id="SSF52025">
    <property type="entry name" value="PA domain"/>
    <property type="match status" value="1"/>
</dbReference>
<dbReference type="InterPro" id="IPR046450">
    <property type="entry name" value="PA_dom_sf"/>
</dbReference>
<dbReference type="Pfam" id="PF02128">
    <property type="entry name" value="Peptidase_M36"/>
    <property type="match status" value="1"/>
</dbReference>
<evidence type="ECO:0000256" key="8">
    <source>
        <dbReference type="ARBA" id="ARBA00022801"/>
    </source>
</evidence>
<dbReference type="AlphaFoldDB" id="A0A842IPH0"/>
<feature type="chain" id="PRO_5033034073" evidence="12">
    <location>
        <begin position="23"/>
        <end position="875"/>
    </location>
</feature>
<keyword evidence="4" id="KW-0964">Secreted</keyword>
<name>A0A842IPH0_9FLAO</name>
<evidence type="ECO:0000256" key="9">
    <source>
        <dbReference type="ARBA" id="ARBA00022833"/>
    </source>
</evidence>
<dbReference type="GO" id="GO:0008270">
    <property type="term" value="F:zinc ion binding"/>
    <property type="evidence" value="ECO:0007669"/>
    <property type="project" value="InterPro"/>
</dbReference>
<dbReference type="Gene3D" id="3.10.170.10">
    <property type="match status" value="1"/>
</dbReference>
<proteinExistence type="inferred from homology"/>
<comment type="subcellular location">
    <subcellularLocation>
        <location evidence="2">Secreted</location>
    </subcellularLocation>
</comment>
<reference evidence="15" key="1">
    <citation type="submission" date="2020-08" db="EMBL/GenBank/DDBJ databases">
        <title>Winogradskyella ouciana sp. nov., isolated from the hadal seawater of the Mariana Trench.</title>
        <authorList>
            <person name="He X."/>
        </authorList>
    </citation>
    <scope>NUCLEOTIDE SEQUENCE [LARGE SCALE GENOMIC DNA]</scope>
    <source>
        <strain evidence="15">KCTC 52348</strain>
    </source>
</reference>
<keyword evidence="10" id="KW-0482">Metalloprotease</keyword>
<comment type="similarity">
    <text evidence="3">Belongs to the peptidase M36 family.</text>
</comment>
<feature type="domain" description="PA" evidence="13">
    <location>
        <begin position="463"/>
        <end position="541"/>
    </location>
</feature>
<dbReference type="GO" id="GO:0005615">
    <property type="term" value="C:extracellular space"/>
    <property type="evidence" value="ECO:0007669"/>
    <property type="project" value="InterPro"/>
</dbReference>
<organism evidence="15 16">
    <name type="scientific">Winogradskyella flava</name>
    <dbReference type="NCBI Taxonomy" id="1884876"/>
    <lineage>
        <taxon>Bacteria</taxon>
        <taxon>Pseudomonadati</taxon>
        <taxon>Bacteroidota</taxon>
        <taxon>Flavobacteriia</taxon>
        <taxon>Flavobacteriales</taxon>
        <taxon>Flavobacteriaceae</taxon>
        <taxon>Winogradskyella</taxon>
    </lineage>
</organism>
<dbReference type="Gene3D" id="3.50.30.30">
    <property type="match status" value="1"/>
</dbReference>
<evidence type="ECO:0000256" key="10">
    <source>
        <dbReference type="ARBA" id="ARBA00023049"/>
    </source>
</evidence>
<dbReference type="InterPro" id="IPR026444">
    <property type="entry name" value="Secre_tail"/>
</dbReference>
<dbReference type="CDD" id="cd09596">
    <property type="entry name" value="M36"/>
    <property type="match status" value="1"/>
</dbReference>
<evidence type="ECO:0000256" key="11">
    <source>
        <dbReference type="ARBA" id="ARBA00023145"/>
    </source>
</evidence>
<evidence type="ECO:0000256" key="4">
    <source>
        <dbReference type="ARBA" id="ARBA00022525"/>
    </source>
</evidence>
<evidence type="ECO:0000259" key="14">
    <source>
        <dbReference type="Pfam" id="PF18962"/>
    </source>
</evidence>
<evidence type="ECO:0000256" key="6">
    <source>
        <dbReference type="ARBA" id="ARBA00022723"/>
    </source>
</evidence>
<keyword evidence="6" id="KW-0479">Metal-binding</keyword>
<dbReference type="PANTHER" id="PTHR33478:SF1">
    <property type="entry name" value="EXTRACELLULAR METALLOPROTEINASE MEP"/>
    <property type="match status" value="1"/>
</dbReference>
<feature type="domain" description="Secretion system C-terminal sorting" evidence="14">
    <location>
        <begin position="802"/>
        <end position="873"/>
    </location>
</feature>
<evidence type="ECO:0000256" key="7">
    <source>
        <dbReference type="ARBA" id="ARBA00022729"/>
    </source>
</evidence>
<dbReference type="NCBIfam" id="NF038113">
    <property type="entry name" value="T9SSA_dep_M36"/>
    <property type="match status" value="1"/>
</dbReference>
<dbReference type="SUPFAM" id="SSF55486">
    <property type="entry name" value="Metalloproteases ('zincins'), catalytic domain"/>
    <property type="match status" value="1"/>
</dbReference>
<accession>A0A842IPH0</accession>
<sequence length="875" mass="96003">MKKKTLSLMLMQLALATLPIFSQNSLQSTTYGELIISYLENQKSKFDFLEEDLKDLVVANTYYSKNTDITQVYINQTFDNIRIFNAISSIAIKNDKVFYYSNRFLSSIANKINTTSPSFSPDLAIKKIAMQLELGDLENMEQLANNSSSYRFSNAGISTQDIIVELVFIEKNDSLLLAWDTIIYTDKHWWSVRIDATTNEIIEYNDLILSCVFEKEHSSEAHSNQLNFNTLITSPESVIVDGSSYNVFPLPIESPNHGSRQIVTNPASTDASPFGWHDDDGISGADYTITRGNNVWAKEDNKGNNSISSFAPDGTLSLSFDYPLEFNLSPLDYQEAAITNLFYLNNMMHDIWFHHGFDEVSGNFQTTNYSNQGFGDDFVFADAQDGSRFNNANFGTPPDGFNPRMQMFLWSPPGVSTNNQVTVENGSLTGTYEGVGASFGERLSSVPIMSEVILVTDAGIDMYDACESITNVASLNGNIAIIRRGNCEFGAKVLAAENAGAIAVIVVNNEPGDAFAMAPGAVGDLVSIPALMLTQGEGEALITALINGETITTRLQGPDITDFIDGDFDNVIIAHEYGHGISNRLTGGPAAAGCLQNAEQMGEGWSDWFGLMITMKSTDLPEDTRGIGTFAISQPTNGNGIRPATYTTDFNINSFTYSDTNNTDLSRPHGIGFVWATVLWDLTWAYIDKYGFDSDLYNGNGGNNRVMKLVIDGLKLQPCSPGFIDGRDALLAADMATTGGENQCMIWEVFAARGLGFNAQQGNTDSRTDQIEDFTVPPSNTPTLANCSSLSTDKFSEDDVKIFPNPTQTQLSISTSKNLGNVTITLLDTNGRVVFLLQKELFNTITLDTSQLQTGLYILNIKNSNFSHNTKVIKD</sequence>
<evidence type="ECO:0000256" key="12">
    <source>
        <dbReference type="SAM" id="SignalP"/>
    </source>
</evidence>
<dbReference type="NCBIfam" id="TIGR04183">
    <property type="entry name" value="Por_Secre_tail"/>
    <property type="match status" value="1"/>
</dbReference>
<dbReference type="RefSeq" id="WP_185787311.1">
    <property type="nucleotide sequence ID" value="NZ_JACLCP010000001.1"/>
</dbReference>
<keyword evidence="8" id="KW-0378">Hydrolase</keyword>